<keyword evidence="2" id="KW-1185">Reference proteome</keyword>
<evidence type="ECO:0000313" key="2">
    <source>
        <dbReference type="Proteomes" id="UP000033632"/>
    </source>
</evidence>
<dbReference type="EMBL" id="JZEX01000120">
    <property type="protein sequence ID" value="KKB11228.1"/>
    <property type="molecule type" value="Genomic_DNA"/>
</dbReference>
<gene>
    <name evidence="1" type="ORF">VE25_13850</name>
</gene>
<comment type="caution">
    <text evidence="1">The sequence shown here is derived from an EMBL/GenBank/DDBJ whole genome shotgun (WGS) entry which is preliminary data.</text>
</comment>
<dbReference type="AlphaFoldDB" id="A0A0F5FQY0"/>
<reference evidence="1 2" key="1">
    <citation type="submission" date="2015-03" db="EMBL/GenBank/DDBJ databases">
        <authorList>
            <person name="Hassan Y.I."/>
            <person name="Lepp D."/>
            <person name="Li X.-Z."/>
            <person name="Zhou T."/>
        </authorList>
    </citation>
    <scope>NUCLEOTIDE SEQUENCE [LARGE SCALE GENOMIC DNA]</scope>
    <source>
        <strain evidence="1 2">BD-c194</strain>
    </source>
</reference>
<organism evidence="1 2">
    <name type="scientific">Devosia geojensis</name>
    <dbReference type="NCBI Taxonomy" id="443610"/>
    <lineage>
        <taxon>Bacteria</taxon>
        <taxon>Pseudomonadati</taxon>
        <taxon>Pseudomonadota</taxon>
        <taxon>Alphaproteobacteria</taxon>
        <taxon>Hyphomicrobiales</taxon>
        <taxon>Devosiaceae</taxon>
        <taxon>Devosia</taxon>
    </lineage>
</organism>
<dbReference type="STRING" id="443610.VE25_13850"/>
<sequence>MPFAAVIVAWVLGVPCALLVLLYVVLLITPIRLPYVSQGARALAMSTMAPTTDLELGDMGLAIEGGVWPVLQFNNVTLSDSKTGALIAMEALEIGFSPIRALLGQPSATVTMVGPHIQMVQDLFGPRVARFELVEDPEGGPATVRVLEGETSFPAIDISANGVALNGQSPADGSVQLRSDNDWLVYNLKAAETGMADIVEQVEMGRFSRLVIRDGVVEMSDSVYGLFRRFEDISLDVAQGRDREVVQGTFSARLGGRTMAGTLSRTVEQDGGTRLEADIANIDFASFLPFIDDPDALIAVRGAGAISIDVHFTPETGDPEDGEFKLDLTGLDLRIKDDFFPIASSIVDIDWSPDTATFTMAESALSIGQSSAYVSGVFALGLDQAYGPTIGMSMTARNLALHPGDMEAPQAPFEEVTLTGWSAPLYGATGIDRLVARKGDGRIEMSGRIDMLRAGMGIDLTLSGQGVSADDVKRIWPYMMARDSRDWFVANVSDGAVKDTRMRFSFPVGSLAIGEEDVPLPEDSISIDLVGTGVVARATPEMAPIEVAGDVTLRLRDDDLSVAAAGGEFPTEAGPVTVSNPALAMETSVDGRGIFEVSGDIRSNIPSLIALVREQQPGLIENLDLPLDIDALTGTVDAAMLGTVTLNEEGAEEPFRIDYVLNGSVNGFSSSKPVMDHRVGDGRLMFSASQEGFQLGGTAAIDGKEAEIEFTGAIGAEPTLRLATTVSADDLAKLGFDVSDFFSGEVRVVGQPMPDGTFQAIADLTNARITLEDIGVSKASGVPGTLRAVVAPDGEVTELRDIDLTFGSAHLAGSLSYHMSDGLQLAEFSTFQLSSGDNATVRVAPIDGGYGLVMRGRQFDLKPMLRRYFGLGTGTGGVSTTQFNEMLALDVELDRAIGFYQTTAFNVDVDLLLSGSDLRRANVTANFSEGNALAVTTNTTPEGRIMSMAFNDAGTILRLLGVYSQLAGGQGSLVLNRNAARDTEVGELQLQNFSLIDEANVAQVLGNHQDSRELIAQQNRLDFQRGRVTFTRRDDRIEVNEGVLAGSSIGGTVRGYIYTDQRQYDLTGTYVPLFGLNNAFRQIPLLGPLLGGREGEGLVGVTFAVRGPLDNPQFRINPLSALLPGVFRELFEFQTQTQ</sequence>
<proteinExistence type="predicted"/>
<dbReference type="RefSeq" id="WP_046109229.1">
    <property type="nucleotide sequence ID" value="NZ_JZEX01000120.1"/>
</dbReference>
<evidence type="ECO:0000313" key="1">
    <source>
        <dbReference type="EMBL" id="KKB11228.1"/>
    </source>
</evidence>
<name>A0A0F5FQY0_9HYPH</name>
<protein>
    <submittedName>
        <fullName evidence="1">Uncharacterized protein</fullName>
    </submittedName>
</protein>
<dbReference type="PATRIC" id="fig|443610.3.peg.1013"/>
<dbReference type="OrthoDB" id="7161641at2"/>
<dbReference type="Proteomes" id="UP000033632">
    <property type="component" value="Unassembled WGS sequence"/>
</dbReference>
<accession>A0A0F5FQY0</accession>